<name>A0A2H0RDE0_9BACT</name>
<dbReference type="Pfam" id="PF01381">
    <property type="entry name" value="HTH_3"/>
    <property type="match status" value="1"/>
</dbReference>
<comment type="caution">
    <text evidence="3">The sequence shown here is derived from an EMBL/GenBank/DDBJ whole genome shotgun (WGS) entry which is preliminary data.</text>
</comment>
<evidence type="ECO:0000256" key="1">
    <source>
        <dbReference type="ARBA" id="ARBA00023125"/>
    </source>
</evidence>
<dbReference type="GO" id="GO:0003677">
    <property type="term" value="F:DNA binding"/>
    <property type="evidence" value="ECO:0007669"/>
    <property type="project" value="UniProtKB-KW"/>
</dbReference>
<dbReference type="GO" id="GO:0003700">
    <property type="term" value="F:DNA-binding transcription factor activity"/>
    <property type="evidence" value="ECO:0007669"/>
    <property type="project" value="TreeGrafter"/>
</dbReference>
<dbReference type="PANTHER" id="PTHR46797">
    <property type="entry name" value="HTH-TYPE TRANSCRIPTIONAL REGULATOR"/>
    <property type="match status" value="1"/>
</dbReference>
<reference evidence="3 4" key="1">
    <citation type="submission" date="2017-09" db="EMBL/GenBank/DDBJ databases">
        <title>Depth-based differentiation of microbial function through sediment-hosted aquifers and enrichment of novel symbionts in the deep terrestrial subsurface.</title>
        <authorList>
            <person name="Probst A.J."/>
            <person name="Ladd B."/>
            <person name="Jarett J.K."/>
            <person name="Geller-Mcgrath D.E."/>
            <person name="Sieber C.M."/>
            <person name="Emerson J.B."/>
            <person name="Anantharaman K."/>
            <person name="Thomas B.C."/>
            <person name="Malmstrom R."/>
            <person name="Stieglmeier M."/>
            <person name="Klingl A."/>
            <person name="Woyke T."/>
            <person name="Ryan C.M."/>
            <person name="Banfield J.F."/>
        </authorList>
    </citation>
    <scope>NUCLEOTIDE SEQUENCE [LARGE SCALE GENOMIC DNA]</scope>
    <source>
        <strain evidence="3">CG10_big_fil_rev_8_21_14_0_10_51_16</strain>
    </source>
</reference>
<dbReference type="Gene3D" id="1.10.260.40">
    <property type="entry name" value="lambda repressor-like DNA-binding domains"/>
    <property type="match status" value="1"/>
</dbReference>
<gene>
    <name evidence="3" type="ORF">COV10_04575</name>
</gene>
<protein>
    <submittedName>
        <fullName evidence="3">DNA-binding protein</fullName>
    </submittedName>
</protein>
<dbReference type="SUPFAM" id="SSF47413">
    <property type="entry name" value="lambda repressor-like DNA-binding domains"/>
    <property type="match status" value="1"/>
</dbReference>
<dbReference type="EMBL" id="PCYI01000029">
    <property type="protein sequence ID" value="PIR44497.1"/>
    <property type="molecule type" value="Genomic_DNA"/>
</dbReference>
<proteinExistence type="predicted"/>
<evidence type="ECO:0000259" key="2">
    <source>
        <dbReference type="PROSITE" id="PS50943"/>
    </source>
</evidence>
<dbReference type="InterPro" id="IPR010982">
    <property type="entry name" value="Lambda_DNA-bd_dom_sf"/>
</dbReference>
<dbReference type="InterPro" id="IPR050807">
    <property type="entry name" value="TransReg_Diox_bact_type"/>
</dbReference>
<organism evidence="3 4">
    <name type="scientific">Candidatus Vogelbacteria bacterium CG10_big_fil_rev_8_21_14_0_10_51_16</name>
    <dbReference type="NCBI Taxonomy" id="1975045"/>
    <lineage>
        <taxon>Bacteria</taxon>
        <taxon>Candidatus Vogeliibacteriota</taxon>
    </lineage>
</organism>
<dbReference type="CDD" id="cd00093">
    <property type="entry name" value="HTH_XRE"/>
    <property type="match status" value="1"/>
</dbReference>
<dbReference type="SMART" id="SM00530">
    <property type="entry name" value="HTH_XRE"/>
    <property type="match status" value="1"/>
</dbReference>
<evidence type="ECO:0000313" key="3">
    <source>
        <dbReference type="EMBL" id="PIR44497.1"/>
    </source>
</evidence>
<accession>A0A2H0RDE0</accession>
<dbReference type="GO" id="GO:0005829">
    <property type="term" value="C:cytosol"/>
    <property type="evidence" value="ECO:0007669"/>
    <property type="project" value="TreeGrafter"/>
</dbReference>
<dbReference type="PROSITE" id="PS50943">
    <property type="entry name" value="HTH_CROC1"/>
    <property type="match status" value="1"/>
</dbReference>
<dbReference type="AlphaFoldDB" id="A0A2H0RDE0"/>
<evidence type="ECO:0000313" key="4">
    <source>
        <dbReference type="Proteomes" id="UP000228767"/>
    </source>
</evidence>
<feature type="domain" description="HTH cro/C1-type" evidence="2">
    <location>
        <begin position="12"/>
        <end position="66"/>
    </location>
</feature>
<dbReference type="Proteomes" id="UP000228767">
    <property type="component" value="Unassembled WGS sequence"/>
</dbReference>
<dbReference type="InterPro" id="IPR001387">
    <property type="entry name" value="Cro/C1-type_HTH"/>
</dbReference>
<dbReference type="PANTHER" id="PTHR46797:SF1">
    <property type="entry name" value="METHYLPHOSPHONATE SYNTHASE"/>
    <property type="match status" value="1"/>
</dbReference>
<sequence length="68" mass="7767">MSKTSQRLGLNLRKIRLELHMTQVQFAKKLKIDTAYLSNLENGKKNPTLETIESIAKTLGIKVEDLVR</sequence>
<keyword evidence="1 3" id="KW-0238">DNA-binding</keyword>